<dbReference type="InterPro" id="IPR009003">
    <property type="entry name" value="Peptidase_S1_PA"/>
</dbReference>
<feature type="domain" description="Peptidase S1" evidence="3">
    <location>
        <begin position="35"/>
        <end position="263"/>
    </location>
</feature>
<dbReference type="GO" id="GO:0006508">
    <property type="term" value="P:proteolysis"/>
    <property type="evidence" value="ECO:0007669"/>
    <property type="project" value="InterPro"/>
</dbReference>
<protein>
    <recommendedName>
        <fullName evidence="3">Peptidase S1 domain-containing protein</fullName>
    </recommendedName>
</protein>
<evidence type="ECO:0000256" key="1">
    <source>
        <dbReference type="ARBA" id="ARBA00023157"/>
    </source>
</evidence>
<dbReference type="Gene3D" id="2.40.10.10">
    <property type="entry name" value="Trypsin-like serine proteases"/>
    <property type="match status" value="1"/>
</dbReference>
<evidence type="ECO:0000313" key="4">
    <source>
        <dbReference type="EMBL" id="KAF2886586.1"/>
    </source>
</evidence>
<proteinExistence type="inferred from homology"/>
<comment type="caution">
    <text evidence="4">The sequence shown here is derived from an EMBL/GenBank/DDBJ whole genome shotgun (WGS) entry which is preliminary data.</text>
</comment>
<dbReference type="PROSITE" id="PS50240">
    <property type="entry name" value="TRYPSIN_DOM"/>
    <property type="match status" value="1"/>
</dbReference>
<evidence type="ECO:0000313" key="5">
    <source>
        <dbReference type="Proteomes" id="UP000801492"/>
    </source>
</evidence>
<dbReference type="AlphaFoldDB" id="A0A8K0CK75"/>
<keyword evidence="1" id="KW-1015">Disulfide bond</keyword>
<dbReference type="FunFam" id="2.40.10.10:FF:000068">
    <property type="entry name" value="transmembrane protease serine 2"/>
    <property type="match status" value="1"/>
</dbReference>
<dbReference type="Pfam" id="PF00089">
    <property type="entry name" value="Trypsin"/>
    <property type="match status" value="1"/>
</dbReference>
<dbReference type="PRINTS" id="PR00722">
    <property type="entry name" value="CHYMOTRYPSIN"/>
</dbReference>
<evidence type="ECO:0000256" key="2">
    <source>
        <dbReference type="ARBA" id="ARBA00024195"/>
    </source>
</evidence>
<sequence length="274" mass="30771">MFVRDADINDEMVLLKVTVVAATLCDSEDLNVSNIIYGDQAERYQFPYQISIQEKIYDYRYHHICSGAILSRRWVITTAYCVYTCKYSIRTVAGALVENETHSDVQIIDVKKVVVHPNYTGEISENDIALLRLSSSLLYSKAVSPISLPLRSIQDNSGAALISGWNAYYGNLEKGPFKFLFYRIVYILSKEDCARYTMQTNITSENVLCTEQISKGYCPGESGNTLSRRGNLIGLSSWGLSPCGVTVYTKVSSFTSFIKQFITVRNGPTNVDIY</sequence>
<dbReference type="CDD" id="cd00190">
    <property type="entry name" value="Tryp_SPc"/>
    <property type="match status" value="1"/>
</dbReference>
<keyword evidence="5" id="KW-1185">Reference proteome</keyword>
<dbReference type="PANTHER" id="PTHR24256">
    <property type="entry name" value="TRYPTASE-RELATED"/>
    <property type="match status" value="1"/>
</dbReference>
<dbReference type="InterPro" id="IPR001314">
    <property type="entry name" value="Peptidase_S1A"/>
</dbReference>
<dbReference type="Proteomes" id="UP000801492">
    <property type="component" value="Unassembled WGS sequence"/>
</dbReference>
<dbReference type="OrthoDB" id="6683749at2759"/>
<evidence type="ECO:0000259" key="3">
    <source>
        <dbReference type="PROSITE" id="PS50240"/>
    </source>
</evidence>
<dbReference type="SMART" id="SM00020">
    <property type="entry name" value="Tryp_SPc"/>
    <property type="match status" value="1"/>
</dbReference>
<gene>
    <name evidence="4" type="ORF">ILUMI_19587</name>
</gene>
<dbReference type="EMBL" id="VTPC01087197">
    <property type="protein sequence ID" value="KAF2886586.1"/>
    <property type="molecule type" value="Genomic_DNA"/>
</dbReference>
<dbReference type="SUPFAM" id="SSF50494">
    <property type="entry name" value="Trypsin-like serine proteases"/>
    <property type="match status" value="1"/>
</dbReference>
<dbReference type="GO" id="GO:0004252">
    <property type="term" value="F:serine-type endopeptidase activity"/>
    <property type="evidence" value="ECO:0007669"/>
    <property type="project" value="InterPro"/>
</dbReference>
<dbReference type="InterPro" id="IPR001254">
    <property type="entry name" value="Trypsin_dom"/>
</dbReference>
<comment type="similarity">
    <text evidence="2">Belongs to the peptidase S1 family. CLIP subfamily.</text>
</comment>
<dbReference type="InterPro" id="IPR043504">
    <property type="entry name" value="Peptidase_S1_PA_chymotrypsin"/>
</dbReference>
<reference evidence="4" key="1">
    <citation type="submission" date="2019-08" db="EMBL/GenBank/DDBJ databases">
        <title>The genome of the North American firefly Photinus pyralis.</title>
        <authorList>
            <consortium name="Photinus pyralis genome working group"/>
            <person name="Fallon T.R."/>
            <person name="Sander Lower S.E."/>
            <person name="Weng J.-K."/>
        </authorList>
    </citation>
    <scope>NUCLEOTIDE SEQUENCE</scope>
    <source>
        <strain evidence="4">TRF0915ILg1</strain>
        <tissue evidence="4">Whole body</tissue>
    </source>
</reference>
<name>A0A8K0CK75_IGNLU</name>
<accession>A0A8K0CK75</accession>
<dbReference type="InterPro" id="IPR051487">
    <property type="entry name" value="Ser/Thr_Proteases_Immune/Dev"/>
</dbReference>
<organism evidence="4 5">
    <name type="scientific">Ignelater luminosus</name>
    <name type="common">Cucubano</name>
    <name type="synonym">Pyrophorus luminosus</name>
    <dbReference type="NCBI Taxonomy" id="2038154"/>
    <lineage>
        <taxon>Eukaryota</taxon>
        <taxon>Metazoa</taxon>
        <taxon>Ecdysozoa</taxon>
        <taxon>Arthropoda</taxon>
        <taxon>Hexapoda</taxon>
        <taxon>Insecta</taxon>
        <taxon>Pterygota</taxon>
        <taxon>Neoptera</taxon>
        <taxon>Endopterygota</taxon>
        <taxon>Coleoptera</taxon>
        <taxon>Polyphaga</taxon>
        <taxon>Elateriformia</taxon>
        <taxon>Elateroidea</taxon>
        <taxon>Elateridae</taxon>
        <taxon>Agrypninae</taxon>
        <taxon>Pyrophorini</taxon>
        <taxon>Ignelater</taxon>
    </lineage>
</organism>